<dbReference type="InterPro" id="IPR032173">
    <property type="entry name" value="DUF5007"/>
</dbReference>
<evidence type="ECO:0008006" key="3">
    <source>
        <dbReference type="Google" id="ProtNLM"/>
    </source>
</evidence>
<reference evidence="2" key="1">
    <citation type="submission" date="2016-10" db="EMBL/GenBank/DDBJ databases">
        <authorList>
            <person name="Varghese N."/>
            <person name="Submissions S."/>
        </authorList>
    </citation>
    <scope>NUCLEOTIDE SEQUENCE [LARGE SCALE GENOMIC DNA]</scope>
    <source>
        <strain evidence="2">DSM 19110</strain>
    </source>
</reference>
<dbReference type="PROSITE" id="PS51257">
    <property type="entry name" value="PROKAR_LIPOPROTEIN"/>
    <property type="match status" value="1"/>
</dbReference>
<proteinExistence type="predicted"/>
<name>A0A1G9SZZ0_9SPHI</name>
<dbReference type="AlphaFoldDB" id="A0A1G9SZZ0"/>
<sequence>MMFKRNINRLYAASLMAVFLVSCKKAPAEKDYLSDKATFSNVAVYEPILGRTFLYKTNFSADGSSYPLNFSLANMRHFDGSPAPELQQSAPALEWTGLYDGTEKTLKEIEDKRKLVNKPFFEVRPGSGDLIFYKSGSGVVRSFPNDGYLFDIKISNKGNERTIKNFRLRPIQDIPYEPFEYDPYTRLRKKESRVTAQGVPYTTAFVNHATMTNVYLSKDTLMNDSLSRVYFKKTGNGNSLTIKFFDKDSVVIDPAKFNLTKWEELVHGFNLTKTNTQVSYDVAYPIPLTDLDTKFAKSNKAAINIGYTRTGFSSARIDANLLLNFSIYEKGDWVIIFKFKRTPRFQSE</sequence>
<gene>
    <name evidence="1" type="ORF">SAMN05421820_103753</name>
</gene>
<keyword evidence="2" id="KW-1185">Reference proteome</keyword>
<dbReference type="Proteomes" id="UP000183200">
    <property type="component" value="Unassembled WGS sequence"/>
</dbReference>
<dbReference type="RefSeq" id="WP_172664744.1">
    <property type="nucleotide sequence ID" value="NZ_FNGY01000003.1"/>
</dbReference>
<dbReference type="EMBL" id="FNGY01000003">
    <property type="protein sequence ID" value="SDM40936.1"/>
    <property type="molecule type" value="Genomic_DNA"/>
</dbReference>
<evidence type="ECO:0000313" key="1">
    <source>
        <dbReference type="EMBL" id="SDM40936.1"/>
    </source>
</evidence>
<organism evidence="1 2">
    <name type="scientific">Pedobacter steynii</name>
    <dbReference type="NCBI Taxonomy" id="430522"/>
    <lineage>
        <taxon>Bacteria</taxon>
        <taxon>Pseudomonadati</taxon>
        <taxon>Bacteroidota</taxon>
        <taxon>Sphingobacteriia</taxon>
        <taxon>Sphingobacteriales</taxon>
        <taxon>Sphingobacteriaceae</taxon>
        <taxon>Pedobacter</taxon>
    </lineage>
</organism>
<protein>
    <recommendedName>
        <fullName evidence="3">DUF5007 domain-containing protein</fullName>
    </recommendedName>
</protein>
<evidence type="ECO:0000313" key="2">
    <source>
        <dbReference type="Proteomes" id="UP000183200"/>
    </source>
</evidence>
<accession>A0A1G9SZZ0</accession>
<dbReference type="Pfam" id="PF16398">
    <property type="entry name" value="DUF5007"/>
    <property type="match status" value="1"/>
</dbReference>